<evidence type="ECO:0000259" key="9">
    <source>
        <dbReference type="PROSITE" id="PS50263"/>
    </source>
</evidence>
<evidence type="ECO:0000313" key="10">
    <source>
        <dbReference type="EMBL" id="CAD8138732.1"/>
    </source>
</evidence>
<feature type="domain" description="CN hydrolase" evidence="9">
    <location>
        <begin position="4"/>
        <end position="270"/>
    </location>
</feature>
<keyword evidence="5 8" id="KW-0067">ATP-binding</keyword>
<dbReference type="EMBL" id="CAJJDO010000007">
    <property type="protein sequence ID" value="CAD8138732.1"/>
    <property type="molecule type" value="Genomic_DNA"/>
</dbReference>
<dbReference type="GO" id="GO:0009435">
    <property type="term" value="P:NAD+ biosynthetic process"/>
    <property type="evidence" value="ECO:0007669"/>
    <property type="project" value="InterPro"/>
</dbReference>
<proteinExistence type="inferred from homology"/>
<dbReference type="FunFam" id="3.40.50.620:FF:000036">
    <property type="entry name" value="Glutamine-dependent NAD(+) synthetase"/>
    <property type="match status" value="1"/>
</dbReference>
<keyword evidence="11" id="KW-1185">Reference proteome</keyword>
<keyword evidence="4 8" id="KW-0547">Nucleotide-binding</keyword>
<dbReference type="OrthoDB" id="2020662at2759"/>
<organism evidence="10 11">
    <name type="scientific">Paramecium pentaurelia</name>
    <dbReference type="NCBI Taxonomy" id="43138"/>
    <lineage>
        <taxon>Eukaryota</taxon>
        <taxon>Sar</taxon>
        <taxon>Alveolata</taxon>
        <taxon>Ciliophora</taxon>
        <taxon>Intramacronucleata</taxon>
        <taxon>Oligohymenophorea</taxon>
        <taxon>Peniculida</taxon>
        <taxon>Parameciidae</taxon>
        <taxon>Paramecium</taxon>
    </lineage>
</organism>
<evidence type="ECO:0000256" key="7">
    <source>
        <dbReference type="ARBA" id="ARBA00052340"/>
    </source>
</evidence>
<evidence type="ECO:0000256" key="4">
    <source>
        <dbReference type="ARBA" id="ARBA00022741"/>
    </source>
</evidence>
<sequence length="685" mass="78607">MSITRIGVCTMNQFAMDFDYNLQNIIESIEICKRKQCLYRVGPELEVCGYMCEDHFLESDTVTHCWEAVSEILLHTDNIVCDIGMPVIHKSVFYNCRVILLNKKIHLIRPKIYLADDGNYRESRYFTPWSKEIEELELPTFIQKITGQKCVPIGVAILQTLDTEIGIEICEEMWIPIPTSASQALDGAEIILNSSGSHYQIGKIKERTELFKDITKRNGACYAFCNLRGCDGNRLYFDGCSCIVLNGKVLAKSDAFSLKDVEVTTCDIDLQEVRNIRINIKSRSLMASKQKHFPRIKLNINLTQQQNYIYYRDIPIQYESEVEDSIACYLWDYLRRSGASGFMLPLSGGVDSASTAISVFFMANKIFKTITTIDDDYNSHNKVLKQLRQIVQDDQFNPKSPQEIVNKIFFTVYLGTQNSSPESKYRSSLLAEQIGCQHYEVDIDEVCNACLSAIKPIVKEDPQFIVNGGTLQEDLALQNIQARSRMIVTYLLAQLTPWNNGKQGFLIVLGSSNLDESLRGFLTKYDCSSADINPIGSLSKNDLKELLDFCYNTFKFSAIKLILEAKPSPELRPLTAEGHVSEKDMELTFDELETFAKLRKVQKLGPVSLFKKLRYLWSDISPKQVAEKVKKFFKFYAINRHKVVSITASFHAQSYSCDDNRFDFRQFLYNWRWPWQFQKIDENSE</sequence>
<dbReference type="InterPro" id="IPR022310">
    <property type="entry name" value="NAD/GMP_synthase"/>
</dbReference>
<accession>A0A8S1SIX6</accession>
<dbReference type="GO" id="GO:0003952">
    <property type="term" value="F:NAD+ synthase (glutamine-hydrolyzing) activity"/>
    <property type="evidence" value="ECO:0007669"/>
    <property type="project" value="UniProtKB-EC"/>
</dbReference>
<dbReference type="GO" id="GO:0005737">
    <property type="term" value="C:cytoplasm"/>
    <property type="evidence" value="ECO:0007669"/>
    <property type="project" value="InterPro"/>
</dbReference>
<dbReference type="Pfam" id="PF02540">
    <property type="entry name" value="NAD_synthase"/>
    <property type="match status" value="1"/>
</dbReference>
<dbReference type="FunFam" id="3.60.110.10:FF:000003">
    <property type="entry name" value="Glutamine-dependent NAD(+) synthetase"/>
    <property type="match status" value="1"/>
</dbReference>
<dbReference type="Pfam" id="PF00795">
    <property type="entry name" value="CN_hydrolase"/>
    <property type="match status" value="1"/>
</dbReference>
<comment type="catalytic activity">
    <reaction evidence="7 8">
        <text>deamido-NAD(+) + L-glutamine + ATP + H2O = L-glutamate + AMP + diphosphate + NAD(+) + H(+)</text>
        <dbReference type="Rhea" id="RHEA:24384"/>
        <dbReference type="ChEBI" id="CHEBI:15377"/>
        <dbReference type="ChEBI" id="CHEBI:15378"/>
        <dbReference type="ChEBI" id="CHEBI:29985"/>
        <dbReference type="ChEBI" id="CHEBI:30616"/>
        <dbReference type="ChEBI" id="CHEBI:33019"/>
        <dbReference type="ChEBI" id="CHEBI:57540"/>
        <dbReference type="ChEBI" id="CHEBI:58359"/>
        <dbReference type="ChEBI" id="CHEBI:58437"/>
        <dbReference type="ChEBI" id="CHEBI:456215"/>
        <dbReference type="EC" id="6.3.5.1"/>
    </reaction>
</comment>
<dbReference type="HAMAP" id="MF_02090">
    <property type="entry name" value="NadE_glutamine_dep"/>
    <property type="match status" value="1"/>
</dbReference>
<dbReference type="CDD" id="cd00553">
    <property type="entry name" value="NAD_synthase"/>
    <property type="match status" value="1"/>
</dbReference>
<dbReference type="InterPro" id="IPR003010">
    <property type="entry name" value="C-N_Hydrolase"/>
</dbReference>
<keyword evidence="3 8" id="KW-0436">Ligase</keyword>
<dbReference type="InterPro" id="IPR014445">
    <property type="entry name" value="Gln-dep_NAD_synthase"/>
</dbReference>
<dbReference type="PROSITE" id="PS50263">
    <property type="entry name" value="CN_HYDROLASE"/>
    <property type="match status" value="1"/>
</dbReference>
<evidence type="ECO:0000256" key="8">
    <source>
        <dbReference type="PIRNR" id="PIRNR006630"/>
    </source>
</evidence>
<comment type="caution">
    <text evidence="10">The sequence shown here is derived from an EMBL/GenBank/DDBJ whole genome shotgun (WGS) entry which is preliminary data.</text>
</comment>
<keyword evidence="6 8" id="KW-0520">NAD</keyword>
<reference evidence="10" key="1">
    <citation type="submission" date="2021-01" db="EMBL/GenBank/DDBJ databases">
        <authorList>
            <consortium name="Genoscope - CEA"/>
            <person name="William W."/>
        </authorList>
    </citation>
    <scope>NUCLEOTIDE SEQUENCE</scope>
</reference>
<name>A0A8S1SIX6_9CILI</name>
<evidence type="ECO:0000256" key="1">
    <source>
        <dbReference type="ARBA" id="ARBA00005188"/>
    </source>
</evidence>
<dbReference type="GO" id="GO:0004359">
    <property type="term" value="F:glutaminase activity"/>
    <property type="evidence" value="ECO:0007669"/>
    <property type="project" value="InterPro"/>
</dbReference>
<protein>
    <recommendedName>
        <fullName evidence="8">Glutamine-dependent NAD(+) synthetase</fullName>
        <ecNumber evidence="8">6.3.5.1</ecNumber>
    </recommendedName>
    <alternativeName>
        <fullName evidence="8">NAD(+) synthase [glutamine-hydrolyzing]</fullName>
    </alternativeName>
</protein>
<dbReference type="AlphaFoldDB" id="A0A8S1SIX6"/>
<dbReference type="PANTHER" id="PTHR23090">
    <property type="entry name" value="NH 3 /GLUTAMINE-DEPENDENT NAD + SYNTHETASE"/>
    <property type="match status" value="1"/>
</dbReference>
<comment type="pathway">
    <text evidence="1 8">Cofactor biosynthesis; NAD(+) biosynthesis; NAD(+) from deamido-NAD(+) (L-Gln route): step 1/1.</text>
</comment>
<dbReference type="EC" id="6.3.5.1" evidence="8"/>
<comment type="similarity">
    <text evidence="2 8">In the C-terminal section; belongs to the NAD synthetase family.</text>
</comment>
<evidence type="ECO:0000256" key="2">
    <source>
        <dbReference type="ARBA" id="ARBA00007145"/>
    </source>
</evidence>
<dbReference type="CDD" id="cd07570">
    <property type="entry name" value="GAT_Gln-NAD-synth"/>
    <property type="match status" value="1"/>
</dbReference>
<dbReference type="PANTHER" id="PTHR23090:SF9">
    <property type="entry name" value="GLUTAMINE-DEPENDENT NAD(+) SYNTHETASE"/>
    <property type="match status" value="1"/>
</dbReference>
<gene>
    <name evidence="10" type="ORF">PPENT_87.1.T0070285</name>
</gene>
<dbReference type="GO" id="GO:0005524">
    <property type="term" value="F:ATP binding"/>
    <property type="evidence" value="ECO:0007669"/>
    <property type="project" value="UniProtKB-KW"/>
</dbReference>
<evidence type="ECO:0000256" key="5">
    <source>
        <dbReference type="ARBA" id="ARBA00022840"/>
    </source>
</evidence>
<evidence type="ECO:0000256" key="6">
    <source>
        <dbReference type="ARBA" id="ARBA00023027"/>
    </source>
</evidence>
<evidence type="ECO:0000313" key="11">
    <source>
        <dbReference type="Proteomes" id="UP000689195"/>
    </source>
</evidence>
<dbReference type="InterPro" id="IPR003694">
    <property type="entry name" value="NAD_synthase"/>
</dbReference>
<evidence type="ECO:0000256" key="3">
    <source>
        <dbReference type="ARBA" id="ARBA00022598"/>
    </source>
</evidence>
<dbReference type="Proteomes" id="UP000689195">
    <property type="component" value="Unassembled WGS sequence"/>
</dbReference>
<dbReference type="PIRSF" id="PIRSF006630">
    <property type="entry name" value="NADS_GAT"/>
    <property type="match status" value="1"/>
</dbReference>